<evidence type="ECO:0000259" key="1">
    <source>
        <dbReference type="Pfam" id="PF01557"/>
    </source>
</evidence>
<accession>A0A191UGS1</accession>
<evidence type="ECO:0000259" key="2">
    <source>
        <dbReference type="Pfam" id="PF18288"/>
    </source>
</evidence>
<reference evidence="4" key="1">
    <citation type="submission" date="2016-05" db="EMBL/GenBank/DDBJ databases">
        <title>Polynucleobacter sp. QLW-P1FAT50C-4 genome.</title>
        <authorList>
            <person name="Hahn M.W."/>
        </authorList>
    </citation>
    <scope>NUCLEOTIDE SEQUENCE [LARGE SCALE GENOMIC DNA]</scope>
    <source>
        <strain evidence="4">QLW-P1FAT50C-4</strain>
    </source>
</reference>
<name>A0A191UGS1_9BURK</name>
<gene>
    <name evidence="3" type="ORF">A8O14_08865</name>
</gene>
<keyword evidence="4" id="KW-1185">Reference proteome</keyword>
<dbReference type="GO" id="GO:0003824">
    <property type="term" value="F:catalytic activity"/>
    <property type="evidence" value="ECO:0007669"/>
    <property type="project" value="InterPro"/>
</dbReference>
<dbReference type="InterPro" id="IPR041072">
    <property type="entry name" value="FAA_hydro_N"/>
</dbReference>
<dbReference type="InterPro" id="IPR036663">
    <property type="entry name" value="Fumarylacetoacetase_C_sf"/>
</dbReference>
<dbReference type="Gene3D" id="3.90.850.10">
    <property type="entry name" value="Fumarylacetoacetase-like, C-terminal domain"/>
    <property type="match status" value="1"/>
</dbReference>
<dbReference type="SUPFAM" id="SSF56529">
    <property type="entry name" value="FAH"/>
    <property type="match status" value="1"/>
</dbReference>
<proteinExistence type="predicted"/>
<dbReference type="Proteomes" id="UP000078463">
    <property type="component" value="Chromosome"/>
</dbReference>
<dbReference type="Pfam" id="PF01557">
    <property type="entry name" value="FAA_hydrolase"/>
    <property type="match status" value="1"/>
</dbReference>
<dbReference type="PANTHER" id="PTHR43211:SF1">
    <property type="entry name" value="BLL6422 PROTEIN"/>
    <property type="match status" value="1"/>
</dbReference>
<dbReference type="PANTHER" id="PTHR43211">
    <property type="entry name" value="FUMARYLACETOACETATE HYDROLASE"/>
    <property type="match status" value="1"/>
</dbReference>
<feature type="domain" description="Fumarylacetoacetase-like C-terminal" evidence="1">
    <location>
        <begin position="84"/>
        <end position="323"/>
    </location>
</feature>
<dbReference type="Pfam" id="PF18288">
    <property type="entry name" value="FAA_hydro_N_2"/>
    <property type="match status" value="1"/>
</dbReference>
<dbReference type="OrthoDB" id="9775905at2"/>
<sequence length="326" mass="35919">MKLASLKTGSRDGALLVVSKDMNRAVVVSQIAKTMQEAIENWDATRPGLDKVYEQLNADILKDAFALDVSKLESPFPRSYQFLDGSVYLHHMEKARKARGAEMPPNYKTEPLMYQGLSDRFCGPTETMVFPDATLEPDYEAEVAIVVDDVPMGTSKLDAGKHIKLVMLLNDYTLRSLTKTELPKGFGFMQAKPTSAFSPVAVTLDELGNKWDGEKLHLPLISGINGKQMGQPNTGKDMFFTYLDLIEHACRTRSLSAGTIIGAGSVTNQDEASGFGCVAEARIHEQMMHGKASTPFLKDGDEVYIEMLDDQGQSIFGAIRQKIQTL</sequence>
<dbReference type="STRING" id="1743168.A8O14_08865"/>
<dbReference type="AlphaFoldDB" id="A0A191UGS1"/>
<dbReference type="KEGG" id="pwu:A8O14_08865"/>
<dbReference type="RefSeq" id="WP_068949184.1">
    <property type="nucleotide sequence ID" value="NZ_CP015922.1"/>
</dbReference>
<protein>
    <submittedName>
        <fullName evidence="3">2-keto-4-pentenoate hydratase</fullName>
    </submittedName>
</protein>
<organism evidence="3 4">
    <name type="scientific">Polynucleobacter wuianus</name>
    <dbReference type="NCBI Taxonomy" id="1743168"/>
    <lineage>
        <taxon>Bacteria</taxon>
        <taxon>Pseudomonadati</taxon>
        <taxon>Pseudomonadota</taxon>
        <taxon>Betaproteobacteria</taxon>
        <taxon>Burkholderiales</taxon>
        <taxon>Burkholderiaceae</taxon>
        <taxon>Polynucleobacter</taxon>
    </lineage>
</organism>
<feature type="domain" description="Fumarylacetoacetase N-terminal" evidence="2">
    <location>
        <begin position="1"/>
        <end position="78"/>
    </location>
</feature>
<evidence type="ECO:0000313" key="3">
    <source>
        <dbReference type="EMBL" id="ANJ00178.1"/>
    </source>
</evidence>
<dbReference type="InterPro" id="IPR011234">
    <property type="entry name" value="Fumarylacetoacetase-like_C"/>
</dbReference>
<evidence type="ECO:0000313" key="4">
    <source>
        <dbReference type="Proteomes" id="UP000078463"/>
    </source>
</evidence>
<dbReference type="EMBL" id="CP015922">
    <property type="protein sequence ID" value="ANJ00178.1"/>
    <property type="molecule type" value="Genomic_DNA"/>
</dbReference>